<protein>
    <submittedName>
        <fullName evidence="2">Calcineurin-like phosphoesterase</fullName>
    </submittedName>
</protein>
<evidence type="ECO:0000313" key="3">
    <source>
        <dbReference type="Proteomes" id="UP000199492"/>
    </source>
</evidence>
<accession>A0A1G7ZNW2</accession>
<organism evidence="2 3">
    <name type="scientific">Winogradskyella thalassocola</name>
    <dbReference type="NCBI Taxonomy" id="262004"/>
    <lineage>
        <taxon>Bacteria</taxon>
        <taxon>Pseudomonadati</taxon>
        <taxon>Bacteroidota</taxon>
        <taxon>Flavobacteriia</taxon>
        <taxon>Flavobacteriales</taxon>
        <taxon>Flavobacteriaceae</taxon>
        <taxon>Winogradskyella</taxon>
    </lineage>
</organism>
<keyword evidence="3" id="KW-1185">Reference proteome</keyword>
<reference evidence="3" key="1">
    <citation type="submission" date="2016-10" db="EMBL/GenBank/DDBJ databases">
        <authorList>
            <person name="Varghese N."/>
            <person name="Submissions S."/>
        </authorList>
    </citation>
    <scope>NUCLEOTIDE SEQUENCE [LARGE SCALE GENOMIC DNA]</scope>
    <source>
        <strain evidence="3">DSM 15363</strain>
    </source>
</reference>
<sequence length="312" mass="36732">MIDLIGDVHGHADELEQLLKELGYSKRDNYYSHTSRKVLFVGDYIDRGTKNRETLEIVKQMVDNGSAIALMGNHEYNAICFHLKDYDNGGHLREHSIKNILQHYDTLEQFKNRQEEFEMYIEWFKTLPLFYESEAFRAVHASWDYKSIDYLKKNLNNNRLTDDLIRQSEIEKGELHEAIENTLKGKEIPLPKNMSFLDNDGNKRDDIRIKWWEDPSGMTYKEISVQDIDGLSNEVLDFSQINDLDFYRKDDKSVFFGHYWLKEKTPSLLKHNVCCLDYSVAKNNGALVAYSIDNELTLDDQKFTYIERIKND</sequence>
<evidence type="ECO:0000259" key="1">
    <source>
        <dbReference type="Pfam" id="PF00149"/>
    </source>
</evidence>
<dbReference type="Gene3D" id="3.60.21.10">
    <property type="match status" value="1"/>
</dbReference>
<dbReference type="Pfam" id="PF00149">
    <property type="entry name" value="Metallophos"/>
    <property type="match status" value="1"/>
</dbReference>
<dbReference type="AlphaFoldDB" id="A0A1G7ZNW2"/>
<dbReference type="GO" id="GO:0016791">
    <property type="term" value="F:phosphatase activity"/>
    <property type="evidence" value="ECO:0007669"/>
    <property type="project" value="TreeGrafter"/>
</dbReference>
<dbReference type="PRINTS" id="PR00114">
    <property type="entry name" value="STPHPHTASE"/>
</dbReference>
<dbReference type="InterPro" id="IPR050126">
    <property type="entry name" value="Ap4A_hydrolase"/>
</dbReference>
<name>A0A1G7ZNW2_9FLAO</name>
<dbReference type="OrthoDB" id="9808081at2"/>
<dbReference type="PANTHER" id="PTHR42850:SF7">
    <property type="entry name" value="BIS(5'-NUCLEOSYL)-TETRAPHOSPHATASE PRPE [ASYMMETRICAL]"/>
    <property type="match status" value="1"/>
</dbReference>
<dbReference type="InterPro" id="IPR004843">
    <property type="entry name" value="Calcineurin-like_PHP"/>
</dbReference>
<dbReference type="InterPro" id="IPR029052">
    <property type="entry name" value="Metallo-depent_PP-like"/>
</dbReference>
<dbReference type="InterPro" id="IPR006186">
    <property type="entry name" value="Ser/Thr-sp_prot-phosphatase"/>
</dbReference>
<dbReference type="SUPFAM" id="SSF56300">
    <property type="entry name" value="Metallo-dependent phosphatases"/>
    <property type="match status" value="1"/>
</dbReference>
<dbReference type="Proteomes" id="UP000199492">
    <property type="component" value="Unassembled WGS sequence"/>
</dbReference>
<dbReference type="EMBL" id="FNCZ01000001">
    <property type="protein sequence ID" value="SDH10441.1"/>
    <property type="molecule type" value="Genomic_DNA"/>
</dbReference>
<gene>
    <name evidence="2" type="ORF">SAMN04489796_1011394</name>
</gene>
<evidence type="ECO:0000313" key="2">
    <source>
        <dbReference type="EMBL" id="SDH10441.1"/>
    </source>
</evidence>
<dbReference type="STRING" id="262004.SAMN04489796_1011394"/>
<proteinExistence type="predicted"/>
<dbReference type="RefSeq" id="WP_092466823.1">
    <property type="nucleotide sequence ID" value="NZ_FNCZ01000001.1"/>
</dbReference>
<dbReference type="PANTHER" id="PTHR42850">
    <property type="entry name" value="METALLOPHOSPHOESTERASE"/>
    <property type="match status" value="1"/>
</dbReference>
<dbReference type="GO" id="GO:0005737">
    <property type="term" value="C:cytoplasm"/>
    <property type="evidence" value="ECO:0007669"/>
    <property type="project" value="TreeGrafter"/>
</dbReference>
<feature type="domain" description="Calcineurin-like phosphoesterase" evidence="1">
    <location>
        <begin position="2"/>
        <end position="167"/>
    </location>
</feature>